<organism evidence="1 2">
    <name type="scientific">Tribonema minus</name>
    <dbReference type="NCBI Taxonomy" id="303371"/>
    <lineage>
        <taxon>Eukaryota</taxon>
        <taxon>Sar</taxon>
        <taxon>Stramenopiles</taxon>
        <taxon>Ochrophyta</taxon>
        <taxon>PX clade</taxon>
        <taxon>Xanthophyceae</taxon>
        <taxon>Tribonematales</taxon>
        <taxon>Tribonemataceae</taxon>
        <taxon>Tribonema</taxon>
    </lineage>
</organism>
<comment type="caution">
    <text evidence="1">The sequence shown here is derived from an EMBL/GenBank/DDBJ whole genome shotgun (WGS) entry which is preliminary data.</text>
</comment>
<dbReference type="Proteomes" id="UP000664859">
    <property type="component" value="Unassembled WGS sequence"/>
</dbReference>
<dbReference type="EMBL" id="JAFCMP010000223">
    <property type="protein sequence ID" value="KAG5182944.1"/>
    <property type="molecule type" value="Genomic_DNA"/>
</dbReference>
<proteinExistence type="predicted"/>
<gene>
    <name evidence="1" type="ORF">JKP88DRAFT_272905</name>
</gene>
<name>A0A835Z4G9_9STRA</name>
<evidence type="ECO:0000313" key="2">
    <source>
        <dbReference type="Proteomes" id="UP000664859"/>
    </source>
</evidence>
<protein>
    <submittedName>
        <fullName evidence="1">Uncharacterized protein</fullName>
    </submittedName>
</protein>
<reference evidence="1" key="1">
    <citation type="submission" date="2021-02" db="EMBL/GenBank/DDBJ databases">
        <title>First Annotated Genome of the Yellow-green Alga Tribonema minus.</title>
        <authorList>
            <person name="Mahan K.M."/>
        </authorList>
    </citation>
    <scope>NUCLEOTIDE SEQUENCE</scope>
    <source>
        <strain evidence="1">UTEX B ZZ1240</strain>
    </source>
</reference>
<keyword evidence="2" id="KW-1185">Reference proteome</keyword>
<evidence type="ECO:0000313" key="1">
    <source>
        <dbReference type="EMBL" id="KAG5182944.1"/>
    </source>
</evidence>
<accession>A0A835Z4G9</accession>
<dbReference type="AlphaFoldDB" id="A0A835Z4G9"/>
<sequence>MAKLAVVVAIAVPSGEADAYTLVTVGEARRKCVVDELVYARKSPTYIALVVTSAHAGNVVTVTGPVNATAAMDDVETSSVGV</sequence>